<dbReference type="InterPro" id="IPR025705">
    <property type="entry name" value="Beta_hexosaminidase_sua/sub"/>
</dbReference>
<evidence type="ECO:0000313" key="9">
    <source>
        <dbReference type="EMBL" id="OZG66365.1"/>
    </source>
</evidence>
<evidence type="ECO:0000256" key="4">
    <source>
        <dbReference type="ARBA" id="ARBA00022801"/>
    </source>
</evidence>
<gene>
    <name evidence="9" type="ORF">BHAP_0227</name>
</gene>
<feature type="domain" description="Glycoside hydrolase family 20 catalytic" evidence="7">
    <location>
        <begin position="167"/>
        <end position="413"/>
    </location>
</feature>
<dbReference type="Gene3D" id="3.30.379.10">
    <property type="entry name" value="Chitobiase/beta-hexosaminidase domain 2-like"/>
    <property type="match status" value="1"/>
</dbReference>
<feature type="domain" description="Beta-hexosaminidase bacterial type N-terminal" evidence="8">
    <location>
        <begin position="16"/>
        <end position="163"/>
    </location>
</feature>
<dbReference type="GO" id="GO:0005975">
    <property type="term" value="P:carbohydrate metabolic process"/>
    <property type="evidence" value="ECO:0007669"/>
    <property type="project" value="InterPro"/>
</dbReference>
<dbReference type="GO" id="GO:0016020">
    <property type="term" value="C:membrane"/>
    <property type="evidence" value="ECO:0007669"/>
    <property type="project" value="TreeGrafter"/>
</dbReference>
<dbReference type="InterPro" id="IPR015882">
    <property type="entry name" value="HEX_bac_N"/>
</dbReference>
<evidence type="ECO:0000256" key="1">
    <source>
        <dbReference type="ARBA" id="ARBA00001231"/>
    </source>
</evidence>
<dbReference type="InterPro" id="IPR015883">
    <property type="entry name" value="Glyco_hydro_20_cat"/>
</dbReference>
<dbReference type="PANTHER" id="PTHR22600:SF57">
    <property type="entry name" value="BETA-N-ACETYLHEXOSAMINIDASE"/>
    <property type="match status" value="1"/>
</dbReference>
<dbReference type="SUPFAM" id="SSF55545">
    <property type="entry name" value="beta-N-acetylhexosaminidase-like domain"/>
    <property type="match status" value="1"/>
</dbReference>
<dbReference type="Gene3D" id="3.20.20.80">
    <property type="entry name" value="Glycosidases"/>
    <property type="match status" value="1"/>
</dbReference>
<dbReference type="Pfam" id="PF00728">
    <property type="entry name" value="Glyco_hydro_20"/>
    <property type="match status" value="1"/>
</dbReference>
<dbReference type="SUPFAM" id="SSF51445">
    <property type="entry name" value="(Trans)glycosidases"/>
    <property type="match status" value="1"/>
</dbReference>
<dbReference type="CDD" id="cd06565">
    <property type="entry name" value="GH20_GcnA-like"/>
    <property type="match status" value="1"/>
</dbReference>
<keyword evidence="4" id="KW-0378">Hydrolase</keyword>
<evidence type="ECO:0000256" key="3">
    <source>
        <dbReference type="ARBA" id="ARBA00012663"/>
    </source>
</evidence>
<dbReference type="RefSeq" id="WP_094728798.1">
    <property type="nucleotide sequence ID" value="NZ_MWWY01000005.1"/>
</dbReference>
<keyword evidence="5" id="KW-0326">Glycosidase</keyword>
<dbReference type="GO" id="GO:0004563">
    <property type="term" value="F:beta-N-acetylhexosaminidase activity"/>
    <property type="evidence" value="ECO:0007669"/>
    <property type="project" value="UniProtKB-EC"/>
</dbReference>
<evidence type="ECO:0000313" key="10">
    <source>
        <dbReference type="Proteomes" id="UP000216074"/>
    </source>
</evidence>
<reference evidence="9 10" key="1">
    <citation type="journal article" date="2017" name="BMC Genomics">
        <title>Comparative genomic and phylogenomic analyses of the Bifidobacteriaceae family.</title>
        <authorList>
            <person name="Lugli G.A."/>
            <person name="Milani C."/>
            <person name="Turroni F."/>
            <person name="Duranti S."/>
            <person name="Mancabelli L."/>
            <person name="Mangifesta M."/>
            <person name="Ferrario C."/>
            <person name="Modesto M."/>
            <person name="Mattarelli P."/>
            <person name="Jiri K."/>
            <person name="van Sinderen D."/>
            <person name="Ventura M."/>
        </authorList>
    </citation>
    <scope>NUCLEOTIDE SEQUENCE [LARGE SCALE GENOMIC DNA]</scope>
    <source>
        <strain evidence="9 10">DSM 100202</strain>
    </source>
</reference>
<feature type="active site" description="Proton donor" evidence="6">
    <location>
        <position position="321"/>
    </location>
</feature>
<accession>A0A261G592</accession>
<dbReference type="AlphaFoldDB" id="A0A261G592"/>
<evidence type="ECO:0000256" key="6">
    <source>
        <dbReference type="PIRSR" id="PIRSR625705-1"/>
    </source>
</evidence>
<proteinExistence type="inferred from homology"/>
<comment type="catalytic activity">
    <reaction evidence="1">
        <text>Hydrolysis of terminal non-reducing N-acetyl-D-hexosamine residues in N-acetyl-beta-D-hexosaminides.</text>
        <dbReference type="EC" id="3.2.1.52"/>
    </reaction>
</comment>
<comment type="caution">
    <text evidence="9">The sequence shown here is derived from an EMBL/GenBank/DDBJ whole genome shotgun (WGS) entry which is preliminary data.</text>
</comment>
<sequence length="703" mass="78450">MSTQHNHGRDDAQQLALIPQPTQVTYADEIVPLGSQVIITWTTSTTPFTAIADTLVTLIEQIQSECDALGIPVRSSTRQYTVFEQAELDSTVIVLDIDQSRASNAYTLEITPATDQQEHVRVATAARVHVKSGGLEGLRYGVQTLRQILHQSNGRVPCMLVDDKPAFALRGYSLDVTRGRVPTLAFLMWFADQLAYYKYNQLQLYVEHTFAFDELAEAWRGSDPLTADDIVQFDEYCARLGIELVPSLATFGHMYMNLRSRSHRELGEFPEQADRPFGFIERMEHHTLNAADPQALAFAQRLIGEYASLYRSRLFNIGGDETFDLGRGQSATVGAMSGKSALYARFVAGLCDPLEGMGRRPMLWADIALESPDVLDLLPDDVIMLNWMYEPEIDEERIVRIARTGRTQIVCPAVRAWSRFLPDYEGAWLNILHMAQAGLHYGAYGLLVTDWGDYGAINDPRMSVPAMCYGAQQAWSPGSVEFEDMNCRVSTLALPTLSAAHGSSTGSESREHVCSCTLSTDLMSVLCEASQCVSFPWDLAVQWLELDAGNGMINDDVADYVERSHAGTVSLERGVGCALARRRLLEAHAEKIKSWQDANRRLQCCECGLTGDLAFIRVLIDGQRLFNQLGVMLLAMPSDNGIDHDNPMKIAALQAERDQLAAQLESWLTAYRTTWLEVGRYAEFDRIRHVIWSFSDILRAGSY</sequence>
<dbReference type="PRINTS" id="PR00738">
    <property type="entry name" value="GLHYDRLASE20"/>
</dbReference>
<evidence type="ECO:0000256" key="2">
    <source>
        <dbReference type="ARBA" id="ARBA00006285"/>
    </source>
</evidence>
<dbReference type="EMBL" id="MWWY01000005">
    <property type="protein sequence ID" value="OZG66365.1"/>
    <property type="molecule type" value="Genomic_DNA"/>
</dbReference>
<dbReference type="OrthoDB" id="9763537at2"/>
<organism evidence="9 10">
    <name type="scientific">Bifidobacterium hapali</name>
    <dbReference type="NCBI Taxonomy" id="1630172"/>
    <lineage>
        <taxon>Bacteria</taxon>
        <taxon>Bacillati</taxon>
        <taxon>Actinomycetota</taxon>
        <taxon>Actinomycetes</taxon>
        <taxon>Bifidobacteriales</taxon>
        <taxon>Bifidobacteriaceae</taxon>
        <taxon>Bifidobacterium</taxon>
    </lineage>
</organism>
<dbReference type="InterPro" id="IPR029018">
    <property type="entry name" value="Hex-like_dom2"/>
</dbReference>
<dbReference type="GO" id="GO:0030203">
    <property type="term" value="P:glycosaminoglycan metabolic process"/>
    <property type="evidence" value="ECO:0007669"/>
    <property type="project" value="TreeGrafter"/>
</dbReference>
<dbReference type="Pfam" id="PF02838">
    <property type="entry name" value="Glyco_hydro_20b"/>
    <property type="match status" value="1"/>
</dbReference>
<dbReference type="Proteomes" id="UP000216074">
    <property type="component" value="Unassembled WGS sequence"/>
</dbReference>
<name>A0A261G592_9BIFI</name>
<evidence type="ECO:0000259" key="8">
    <source>
        <dbReference type="Pfam" id="PF02838"/>
    </source>
</evidence>
<dbReference type="PANTHER" id="PTHR22600">
    <property type="entry name" value="BETA-HEXOSAMINIDASE"/>
    <property type="match status" value="1"/>
</dbReference>
<protein>
    <recommendedName>
        <fullName evidence="3">beta-N-acetylhexosaminidase</fullName>
        <ecNumber evidence="3">3.2.1.52</ecNumber>
    </recommendedName>
</protein>
<comment type="similarity">
    <text evidence="2">Belongs to the glycosyl hydrolase 20 family.</text>
</comment>
<evidence type="ECO:0000256" key="5">
    <source>
        <dbReference type="ARBA" id="ARBA00023295"/>
    </source>
</evidence>
<evidence type="ECO:0000259" key="7">
    <source>
        <dbReference type="Pfam" id="PF00728"/>
    </source>
</evidence>
<dbReference type="EC" id="3.2.1.52" evidence="3"/>
<keyword evidence="10" id="KW-1185">Reference proteome</keyword>
<dbReference type="InterPro" id="IPR017853">
    <property type="entry name" value="GH"/>
</dbReference>